<dbReference type="NCBIfam" id="TIGR00858">
    <property type="entry name" value="bioF"/>
    <property type="match status" value="1"/>
</dbReference>
<feature type="binding site" evidence="8">
    <location>
        <position position="233"/>
    </location>
    <ligand>
        <name>pyridoxal 5'-phosphate</name>
        <dbReference type="ChEBI" id="CHEBI:597326"/>
    </ligand>
</feature>
<feature type="binding site" evidence="8">
    <location>
        <position position="20"/>
    </location>
    <ligand>
        <name>substrate</name>
    </ligand>
</feature>
<comment type="catalytic activity">
    <reaction evidence="7 8">
        <text>6-carboxyhexanoyl-[ACP] + L-alanine + H(+) = (8S)-8-amino-7-oxononanoate + holo-[ACP] + CO2</text>
        <dbReference type="Rhea" id="RHEA:42288"/>
        <dbReference type="Rhea" id="RHEA-COMP:9685"/>
        <dbReference type="Rhea" id="RHEA-COMP:9955"/>
        <dbReference type="ChEBI" id="CHEBI:15378"/>
        <dbReference type="ChEBI" id="CHEBI:16526"/>
        <dbReference type="ChEBI" id="CHEBI:57972"/>
        <dbReference type="ChEBI" id="CHEBI:64479"/>
        <dbReference type="ChEBI" id="CHEBI:78846"/>
        <dbReference type="ChEBI" id="CHEBI:149468"/>
        <dbReference type="EC" id="2.3.1.47"/>
    </reaction>
</comment>
<evidence type="ECO:0000256" key="5">
    <source>
        <dbReference type="ARBA" id="ARBA00022756"/>
    </source>
</evidence>
<dbReference type="Gene3D" id="3.40.640.10">
    <property type="entry name" value="Type I PLP-dependent aspartate aminotransferase-like (Major domain)"/>
    <property type="match status" value="1"/>
</dbReference>
<evidence type="ECO:0000256" key="4">
    <source>
        <dbReference type="ARBA" id="ARBA00022679"/>
    </source>
</evidence>
<dbReference type="GO" id="GO:0009102">
    <property type="term" value="P:biotin biosynthetic process"/>
    <property type="evidence" value="ECO:0007669"/>
    <property type="project" value="UniProtKB-UniRule"/>
</dbReference>
<dbReference type="InterPro" id="IPR050087">
    <property type="entry name" value="AON_synthase_class-II"/>
</dbReference>
<dbReference type="CDD" id="cd06454">
    <property type="entry name" value="KBL_like"/>
    <property type="match status" value="1"/>
</dbReference>
<evidence type="ECO:0000256" key="9">
    <source>
        <dbReference type="PIRSR" id="PIRSR604723-51"/>
    </source>
</evidence>
<sequence>MKPDEIDAALAALAGRGLFRQRQTLESAQGANVVVGGRSRIAFASNDYLGLANHPALIAAVTRAVRHYGVGGGASHLVAGHFAPHEEAETALAGFVGREASVLFSSGYLANLAVITALAGRGDAVFGDKLNHASLNDACQLSRATFRRFRHNDLDHLAHLLSTTEAAGRLIAVDAVYSMDGDEAPLAGLLELAERFDAWLYVDDAHGFGVLGDGRGSLAEASLASPRLIGMATLGKAAGVSGAFVAADRRVCQWLVNRARSYIYTTASPPALSAAVLASLEVMRGEPWRRGHVLALASRMQRELGAAGVAVLPSRTPVQAVVLGDARRALDVAAALFDEGFQVPAIRPPTVPEGTARLRVSLSAAHSEQDVDRLIGRLAVLASP</sequence>
<comment type="function">
    <text evidence="8">Catalyzes the decarboxylative condensation of pimeloyl-[acyl-carrier protein] and L-alanine to produce 8-amino-7-oxononanoate (AON), [acyl-carrier protein], and carbon dioxide.</text>
</comment>
<evidence type="ECO:0000256" key="1">
    <source>
        <dbReference type="ARBA" id="ARBA00001933"/>
    </source>
</evidence>
<dbReference type="InterPro" id="IPR004839">
    <property type="entry name" value="Aminotransferase_I/II_large"/>
</dbReference>
<comment type="pathway">
    <text evidence="2 8">Cofactor biosynthesis; biotin biosynthesis.</text>
</comment>
<evidence type="ECO:0000256" key="6">
    <source>
        <dbReference type="ARBA" id="ARBA00022898"/>
    </source>
</evidence>
<keyword evidence="5 8" id="KW-0093">Biotin biosynthesis</keyword>
<dbReference type="InterPro" id="IPR022834">
    <property type="entry name" value="AONS_Proteobacteria"/>
</dbReference>
<comment type="similarity">
    <text evidence="8">Belongs to the class-II pyridoxal-phosphate-dependent aminotransferase family. BioF subfamily.</text>
</comment>
<evidence type="ECO:0000313" key="11">
    <source>
        <dbReference type="EMBL" id="GGY09154.1"/>
    </source>
</evidence>
<feature type="domain" description="Aminotransferase class I/classII large" evidence="10">
    <location>
        <begin position="41"/>
        <end position="378"/>
    </location>
</feature>
<dbReference type="PANTHER" id="PTHR13693">
    <property type="entry name" value="CLASS II AMINOTRANSFERASE/8-AMINO-7-OXONONANOATE SYNTHASE"/>
    <property type="match status" value="1"/>
</dbReference>
<evidence type="ECO:0000256" key="8">
    <source>
        <dbReference type="HAMAP-Rule" id="MF_01693"/>
    </source>
</evidence>
<evidence type="ECO:0000313" key="12">
    <source>
        <dbReference type="Proteomes" id="UP000645257"/>
    </source>
</evidence>
<gene>
    <name evidence="8 11" type="primary">bioF</name>
    <name evidence="11" type="ORF">GCM10011289_09830</name>
</gene>
<feature type="binding site" evidence="8">
    <location>
        <position position="132"/>
    </location>
    <ligand>
        <name>substrate</name>
    </ligand>
</feature>
<dbReference type="InterPro" id="IPR015422">
    <property type="entry name" value="PyrdxlP-dep_Trfase_small"/>
</dbReference>
<evidence type="ECO:0000259" key="10">
    <source>
        <dbReference type="Pfam" id="PF00155"/>
    </source>
</evidence>
<accession>A0A918U7Z3</accession>
<keyword evidence="4 8" id="KW-0808">Transferase</keyword>
<dbReference type="Gene3D" id="3.90.1150.10">
    <property type="entry name" value="Aspartate Aminotransferase, domain 1"/>
    <property type="match status" value="1"/>
</dbReference>
<dbReference type="InterPro" id="IPR015424">
    <property type="entry name" value="PyrdxlP-dep_Trfase"/>
</dbReference>
<dbReference type="PANTHER" id="PTHR13693:SF100">
    <property type="entry name" value="8-AMINO-7-OXONONANOATE SYNTHASE"/>
    <property type="match status" value="1"/>
</dbReference>
<reference evidence="11" key="1">
    <citation type="journal article" date="2014" name="Int. J. Syst. Evol. Microbiol.">
        <title>Complete genome sequence of Corynebacterium casei LMG S-19264T (=DSM 44701T), isolated from a smear-ripened cheese.</title>
        <authorList>
            <consortium name="US DOE Joint Genome Institute (JGI-PGF)"/>
            <person name="Walter F."/>
            <person name="Albersmeier A."/>
            <person name="Kalinowski J."/>
            <person name="Ruckert C."/>
        </authorList>
    </citation>
    <scope>NUCLEOTIDE SEQUENCE</scope>
    <source>
        <strain evidence="11">KCTC 32182</strain>
    </source>
</reference>
<dbReference type="AlphaFoldDB" id="A0A918U7Z3"/>
<dbReference type="GO" id="GO:0030170">
    <property type="term" value="F:pyridoxal phosphate binding"/>
    <property type="evidence" value="ECO:0007669"/>
    <property type="project" value="UniProtKB-UniRule"/>
</dbReference>
<dbReference type="HAMAP" id="MF_01693">
    <property type="entry name" value="BioF_aminotrans_2"/>
    <property type="match status" value="1"/>
</dbReference>
<evidence type="ECO:0000256" key="2">
    <source>
        <dbReference type="ARBA" id="ARBA00004746"/>
    </source>
</evidence>
<dbReference type="InterPro" id="IPR004723">
    <property type="entry name" value="AONS_Archaea/Proteobacteria"/>
</dbReference>
<evidence type="ECO:0000256" key="3">
    <source>
        <dbReference type="ARBA" id="ARBA00011738"/>
    </source>
</evidence>
<keyword evidence="6 8" id="KW-0663">Pyridoxal phosphate</keyword>
<reference evidence="11" key="2">
    <citation type="submission" date="2020-09" db="EMBL/GenBank/DDBJ databases">
        <authorList>
            <person name="Sun Q."/>
            <person name="Kim S."/>
        </authorList>
    </citation>
    <scope>NUCLEOTIDE SEQUENCE</scope>
    <source>
        <strain evidence="11">KCTC 32182</strain>
    </source>
</reference>
<dbReference type="EMBL" id="BMYX01000004">
    <property type="protein sequence ID" value="GGY09154.1"/>
    <property type="molecule type" value="Genomic_DNA"/>
</dbReference>
<comment type="subunit">
    <text evidence="3 8">Homodimer.</text>
</comment>
<name>A0A918U7Z3_9NEIS</name>
<comment type="cofactor">
    <cofactor evidence="1 8 9">
        <name>pyridoxal 5'-phosphate</name>
        <dbReference type="ChEBI" id="CHEBI:597326"/>
    </cofactor>
</comment>
<feature type="modified residue" description="N6-(pyridoxal phosphate)lysine" evidence="8 9">
    <location>
        <position position="236"/>
    </location>
</feature>
<feature type="binding site" evidence="8">
    <location>
        <position position="178"/>
    </location>
    <ligand>
        <name>pyridoxal 5'-phosphate</name>
        <dbReference type="ChEBI" id="CHEBI:597326"/>
    </ligand>
</feature>
<dbReference type="GO" id="GO:0008710">
    <property type="term" value="F:8-amino-7-oxononanoate synthase activity"/>
    <property type="evidence" value="ECO:0007669"/>
    <property type="project" value="UniProtKB-UniRule"/>
</dbReference>
<comment type="caution">
    <text evidence="11">The sequence shown here is derived from an EMBL/GenBank/DDBJ whole genome shotgun (WGS) entry which is preliminary data.</text>
</comment>
<dbReference type="SUPFAM" id="SSF53383">
    <property type="entry name" value="PLP-dependent transferases"/>
    <property type="match status" value="1"/>
</dbReference>
<keyword evidence="12" id="KW-1185">Reference proteome</keyword>
<proteinExistence type="inferred from homology"/>
<feature type="binding site" evidence="8">
    <location>
        <position position="350"/>
    </location>
    <ligand>
        <name>substrate</name>
    </ligand>
</feature>
<dbReference type="InterPro" id="IPR015421">
    <property type="entry name" value="PyrdxlP-dep_Trfase_major"/>
</dbReference>
<dbReference type="RefSeq" id="WP_189531851.1">
    <property type="nucleotide sequence ID" value="NZ_BMYX01000004.1"/>
</dbReference>
<feature type="binding site" evidence="8">
    <location>
        <begin position="107"/>
        <end position="108"/>
    </location>
    <ligand>
        <name>pyridoxal 5'-phosphate</name>
        <dbReference type="ChEBI" id="CHEBI:597326"/>
    </ligand>
</feature>
<protein>
    <recommendedName>
        <fullName evidence="8">8-amino-7-oxononanoate synthase</fullName>
        <shortName evidence="8">AONS</shortName>
        <ecNumber evidence="8">2.3.1.47</ecNumber>
    </recommendedName>
    <alternativeName>
        <fullName evidence="8">7-keto-8-amino-pelargonic acid synthase</fullName>
        <shortName evidence="8">7-KAP synthase</shortName>
        <shortName evidence="8">KAPA synthase</shortName>
    </alternativeName>
    <alternativeName>
        <fullName evidence="8">8-amino-7-ketopelargonate synthase</fullName>
    </alternativeName>
</protein>
<dbReference type="Proteomes" id="UP000645257">
    <property type="component" value="Unassembled WGS sequence"/>
</dbReference>
<evidence type="ECO:0000256" key="7">
    <source>
        <dbReference type="ARBA" id="ARBA00047715"/>
    </source>
</evidence>
<organism evidence="11 12">
    <name type="scientific">Paludibacterium paludis</name>
    <dbReference type="NCBI Taxonomy" id="1225769"/>
    <lineage>
        <taxon>Bacteria</taxon>
        <taxon>Pseudomonadati</taxon>
        <taxon>Pseudomonadota</taxon>
        <taxon>Betaproteobacteria</taxon>
        <taxon>Neisseriales</taxon>
        <taxon>Chromobacteriaceae</taxon>
        <taxon>Paludibacterium</taxon>
    </lineage>
</organism>
<feature type="binding site" evidence="8">
    <location>
        <position position="206"/>
    </location>
    <ligand>
        <name>pyridoxal 5'-phosphate</name>
        <dbReference type="ChEBI" id="CHEBI:597326"/>
    </ligand>
</feature>
<dbReference type="EC" id="2.3.1.47" evidence="8"/>
<dbReference type="Pfam" id="PF00155">
    <property type="entry name" value="Aminotran_1_2"/>
    <property type="match status" value="1"/>
</dbReference>